<dbReference type="Gene3D" id="3.30.497.10">
    <property type="entry name" value="Antithrombin, subunit I, domain 2"/>
    <property type="match status" value="1"/>
</dbReference>
<name>A0A835P0A0_9PASS</name>
<dbReference type="InterPro" id="IPR000215">
    <property type="entry name" value="Serpin_fam"/>
</dbReference>
<dbReference type="OrthoDB" id="1063785at2759"/>
<dbReference type="GO" id="GO:0007596">
    <property type="term" value="P:blood coagulation"/>
    <property type="evidence" value="ECO:0007669"/>
    <property type="project" value="InterPro"/>
</dbReference>
<dbReference type="PRINTS" id="PR00780">
    <property type="entry name" value="LEUSERPINII"/>
</dbReference>
<protein>
    <recommendedName>
        <fullName evidence="3">Serpin domain-containing protein</fullName>
    </recommendedName>
</protein>
<dbReference type="FunFam" id="2.30.39.10:FF:000002">
    <property type="entry name" value="Serpin family D member 1"/>
    <property type="match status" value="1"/>
</dbReference>
<dbReference type="InterPro" id="IPR042178">
    <property type="entry name" value="Serpin_sf_1"/>
</dbReference>
<dbReference type="GO" id="GO:0004867">
    <property type="term" value="F:serine-type endopeptidase inhibitor activity"/>
    <property type="evidence" value="ECO:0007669"/>
    <property type="project" value="InterPro"/>
</dbReference>
<reference evidence="4" key="1">
    <citation type="submission" date="2020-10" db="EMBL/GenBank/DDBJ databases">
        <title>Feather gene expression reveals the developmental basis of iridescence in African starlings.</title>
        <authorList>
            <person name="Rubenstein D.R."/>
        </authorList>
    </citation>
    <scope>NUCLEOTIDE SEQUENCE</scope>
    <source>
        <strain evidence="4">SS15</strain>
        <tissue evidence="4">Liver</tissue>
    </source>
</reference>
<evidence type="ECO:0000313" key="6">
    <source>
        <dbReference type="Proteomes" id="UP000618051"/>
    </source>
</evidence>
<gene>
    <name evidence="5" type="ORF">IHE44_0006185</name>
    <name evidence="4" type="ORF">IHE44_013229</name>
</gene>
<comment type="caution">
    <text evidence="4">The sequence shown here is derived from an EMBL/GenBank/DDBJ whole genome shotgun (WGS) entry which is preliminary data.</text>
</comment>
<dbReference type="EMBL" id="JADDUC020000020">
    <property type="protein sequence ID" value="KAI1232995.1"/>
    <property type="molecule type" value="Genomic_DNA"/>
</dbReference>
<sequence>VDISFHVPDELVSQELRFGSCPQDVFPNEEKPKSTHLNRGPMAATCRFKLPFAPPMFRDRDRWSRLEKISIWSELQVPDPSTANPISTEYSQKSRNSFCSLGLASLMGGKRLDVTEHFESLKGTQPHENGTYMPNLPLEFHRENTITNDLIPEEEEEEDYLDLDKILSEDDYSDVIDAAPHMVSEVQQGNILELFQGKTRIQRLNILNANFGFNLYRSVADKASSSDNIIMAPVGISTAMAMISMGLKDQTQQEVLSVLGFQDFINASSKYELMTVHNLFRKLTHRLFRRNFGYTLRSVNDLYIHKDFSVLNDFKNNMKTYYFADAQPADFSDPSFIAKTNERILKLTKGLIKEALENINPTTLMMILNCLYFKGTWENKFPVEMTVKRSFRLNEKQTVKVPMMQTKGTFLAAADPELDCSIIQLPFVGNISMLVVLPHKLAGMKALEKQITPQVVEKWQKSMTNRTREVVLPKFKLEKTYNLIDYLRSMGIEELFNGKGDYSGISEEKITIDRFNHQGTITVNEEGTEAATITTVGFMPLSTQIRFVVDRPFLFLIYEHRTSCLLFMGRPKLNKQLQQVHQQLIHKVLYLDVGSDVGQGVNDCQGAVPEEKEQNKK</sequence>
<organism evidence="4">
    <name type="scientific">Lamprotornis superbus</name>
    <dbReference type="NCBI Taxonomy" id="245042"/>
    <lineage>
        <taxon>Eukaryota</taxon>
        <taxon>Metazoa</taxon>
        <taxon>Chordata</taxon>
        <taxon>Craniata</taxon>
        <taxon>Vertebrata</taxon>
        <taxon>Euteleostomi</taxon>
        <taxon>Archelosauria</taxon>
        <taxon>Archosauria</taxon>
        <taxon>Dinosauria</taxon>
        <taxon>Saurischia</taxon>
        <taxon>Theropoda</taxon>
        <taxon>Coelurosauria</taxon>
        <taxon>Aves</taxon>
        <taxon>Neognathae</taxon>
        <taxon>Neoaves</taxon>
        <taxon>Telluraves</taxon>
        <taxon>Australaves</taxon>
        <taxon>Passeriformes</taxon>
        <taxon>Sturnidae</taxon>
        <taxon>Lamprotornis</taxon>
    </lineage>
</organism>
<dbReference type="GO" id="GO:0005615">
    <property type="term" value="C:extracellular space"/>
    <property type="evidence" value="ECO:0007669"/>
    <property type="project" value="InterPro"/>
</dbReference>
<reference evidence="5" key="3">
    <citation type="submission" date="2022-01" db="EMBL/GenBank/DDBJ databases">
        <authorList>
            <person name="Rubenstein D.R."/>
        </authorList>
    </citation>
    <scope>NUCLEOTIDE SEQUENCE</scope>
    <source>
        <strain evidence="5">SS15</strain>
        <tissue evidence="5">Liver</tissue>
    </source>
</reference>
<evidence type="ECO:0000256" key="2">
    <source>
        <dbReference type="RuleBase" id="RU000411"/>
    </source>
</evidence>
<dbReference type="InterPro" id="IPR042185">
    <property type="entry name" value="Serpin_sf_2"/>
</dbReference>
<dbReference type="InterPro" id="IPR033831">
    <property type="entry name" value="HCII_serpin_dom"/>
</dbReference>
<keyword evidence="6" id="KW-1185">Reference proteome</keyword>
<dbReference type="InterPro" id="IPR023795">
    <property type="entry name" value="Serpin_CS"/>
</dbReference>
<feature type="domain" description="Serpin" evidence="3">
    <location>
        <begin position="213"/>
        <end position="571"/>
    </location>
</feature>
<evidence type="ECO:0000256" key="1">
    <source>
        <dbReference type="ARBA" id="ARBA00009500"/>
    </source>
</evidence>
<dbReference type="Gene3D" id="2.30.39.10">
    <property type="entry name" value="Alpha-1-antitrypsin, domain 1"/>
    <property type="match status" value="1"/>
</dbReference>
<reference evidence="5 6" key="2">
    <citation type="journal article" date="2021" name="J. Hered.">
        <title>Feather Gene Expression Elucidates the Developmental Basis of Plumage Iridescence in African Starlings.</title>
        <authorList>
            <person name="Rubenstein D.R."/>
            <person name="Corvelo A."/>
            <person name="MacManes M.D."/>
            <person name="Maia R."/>
            <person name="Narzisi G."/>
            <person name="Rousaki A."/>
            <person name="Vandenabeele P."/>
            <person name="Shawkey M.D."/>
            <person name="Solomon J."/>
        </authorList>
    </citation>
    <scope>NUCLEOTIDE SEQUENCE [LARGE SCALE GENOMIC DNA]</scope>
    <source>
        <strain evidence="5">SS15</strain>
    </source>
</reference>
<dbReference type="SUPFAM" id="SSF56574">
    <property type="entry name" value="Serpins"/>
    <property type="match status" value="1"/>
</dbReference>
<comment type="similarity">
    <text evidence="1 2">Belongs to the serpin family.</text>
</comment>
<evidence type="ECO:0000313" key="4">
    <source>
        <dbReference type="EMBL" id="KAG0132350.1"/>
    </source>
</evidence>
<dbReference type="CDD" id="cd02047">
    <property type="entry name" value="serpinD1_HCF2"/>
    <property type="match status" value="1"/>
</dbReference>
<evidence type="ECO:0000313" key="5">
    <source>
        <dbReference type="EMBL" id="KAI1232995.1"/>
    </source>
</evidence>
<dbReference type="PROSITE" id="PS00284">
    <property type="entry name" value="SERPIN"/>
    <property type="match status" value="1"/>
</dbReference>
<dbReference type="PANTHER" id="PTHR11461:SF30">
    <property type="entry name" value="HEPARIN COFACTOR 2"/>
    <property type="match status" value="1"/>
</dbReference>
<dbReference type="Pfam" id="PF00079">
    <property type="entry name" value="Serpin"/>
    <property type="match status" value="1"/>
</dbReference>
<dbReference type="InterPro" id="IPR023796">
    <property type="entry name" value="Serpin_dom"/>
</dbReference>
<dbReference type="PANTHER" id="PTHR11461">
    <property type="entry name" value="SERINE PROTEASE INHIBITOR, SERPIN"/>
    <property type="match status" value="1"/>
</dbReference>
<dbReference type="AlphaFoldDB" id="A0A835P0A0"/>
<feature type="non-terminal residue" evidence="4">
    <location>
        <position position="617"/>
    </location>
</feature>
<dbReference type="InterPro" id="IPR036186">
    <property type="entry name" value="Serpin_sf"/>
</dbReference>
<accession>A0A835P0A0</accession>
<proteinExistence type="inferred from homology"/>
<dbReference type="EMBL" id="JADDUC010000008">
    <property type="protein sequence ID" value="KAG0132350.1"/>
    <property type="molecule type" value="Genomic_DNA"/>
</dbReference>
<dbReference type="Proteomes" id="UP000618051">
    <property type="component" value="Unassembled WGS sequence"/>
</dbReference>
<evidence type="ECO:0000259" key="3">
    <source>
        <dbReference type="SMART" id="SM00093"/>
    </source>
</evidence>
<dbReference type="SMART" id="SM00093">
    <property type="entry name" value="SERPIN"/>
    <property type="match status" value="1"/>
</dbReference>